<dbReference type="SUPFAM" id="SSF117074">
    <property type="entry name" value="Hypothetical protein PA1324"/>
    <property type="match status" value="1"/>
</dbReference>
<dbReference type="Proteomes" id="UP000623090">
    <property type="component" value="Unassembled WGS sequence"/>
</dbReference>
<gene>
    <name evidence="1" type="ORF">HNW77_13045</name>
</gene>
<dbReference type="EMBL" id="JABJWC010000037">
    <property type="protein sequence ID" value="NPC67292.1"/>
    <property type="molecule type" value="Genomic_DNA"/>
</dbReference>
<organism evidence="1 2">
    <name type="scientific">Komagataeibacter melomenusus</name>
    <dbReference type="NCBI Taxonomy" id="2766578"/>
    <lineage>
        <taxon>Bacteria</taxon>
        <taxon>Pseudomonadati</taxon>
        <taxon>Pseudomonadota</taxon>
        <taxon>Alphaproteobacteria</taxon>
        <taxon>Acetobacterales</taxon>
        <taxon>Acetobacteraceae</taxon>
        <taxon>Komagataeibacter</taxon>
    </lineage>
</organism>
<protein>
    <submittedName>
        <fullName evidence="1">Carboxypeptidase regulatory-like domain-containing protein</fullName>
    </submittedName>
</protein>
<reference evidence="1 2" key="1">
    <citation type="journal article" date="2020" name="Microorganisms">
        <title>Description of Komagataeibacter melaceti sp. nov. and Komagataeibacter melomenusus sp. nov. Isolated from Apple Cider Vinegar.</title>
        <authorList>
            <person name="Maric L."/>
            <person name="Cleenwerck I."/>
            <person name="Accetto T."/>
            <person name="Vandamme P."/>
            <person name="Trcek J."/>
        </authorList>
    </citation>
    <scope>NUCLEOTIDE SEQUENCE [LARGE SCALE GENOMIC DNA]</scope>
    <source>
        <strain evidence="1 2">AV436</strain>
    </source>
</reference>
<name>A0ABX2AHT2_9PROT</name>
<dbReference type="RefSeq" id="WP_172158135.1">
    <property type="nucleotide sequence ID" value="NZ_JABJWC010000037.1"/>
</dbReference>
<proteinExistence type="predicted"/>
<evidence type="ECO:0000313" key="2">
    <source>
        <dbReference type="Proteomes" id="UP000623090"/>
    </source>
</evidence>
<sequence length="189" mass="20521">MVISTAMNRYILISAGLLLAGCGPDPESMRAPASARDMSWSAREGTAAITGSASFVYFDERKLSGYGVALYQAVGKGHTVTCAGNDVQLLPQSPASDPVVDHMSRYNVMAGPKVDTADVAPFVRHVTCDADGRFTFSHLPAGVWYAVTQFTTRDVTVKEIRTQPGQATSVTLGRGWRYPPSWRHNPKLW</sequence>
<keyword evidence="2" id="KW-1185">Reference proteome</keyword>
<accession>A0ABX2AHT2</accession>
<comment type="caution">
    <text evidence="1">The sequence shown here is derived from an EMBL/GenBank/DDBJ whole genome shotgun (WGS) entry which is preliminary data.</text>
</comment>
<evidence type="ECO:0000313" key="1">
    <source>
        <dbReference type="EMBL" id="NPC67292.1"/>
    </source>
</evidence>